<evidence type="ECO:0000256" key="9">
    <source>
        <dbReference type="ARBA" id="ARBA00023065"/>
    </source>
</evidence>
<dbReference type="AlphaFoldDB" id="A0A8J3V3P0"/>
<evidence type="ECO:0000256" key="8">
    <source>
        <dbReference type="ARBA" id="ARBA00022989"/>
    </source>
</evidence>
<keyword evidence="3" id="KW-0813">Transport</keyword>
<dbReference type="GO" id="GO:0005267">
    <property type="term" value="F:potassium channel activity"/>
    <property type="evidence" value="ECO:0007669"/>
    <property type="project" value="UniProtKB-KW"/>
</dbReference>
<dbReference type="Pfam" id="PF06736">
    <property type="entry name" value="TMEM175"/>
    <property type="match status" value="1"/>
</dbReference>
<comment type="similarity">
    <text evidence="2">Belongs to the TMEM175 family.</text>
</comment>
<comment type="caution">
    <text evidence="14">The sequence shown here is derived from an EMBL/GenBank/DDBJ whole genome shotgun (WGS) entry which is preliminary data.</text>
</comment>
<evidence type="ECO:0000256" key="5">
    <source>
        <dbReference type="ARBA" id="ARBA00022692"/>
    </source>
</evidence>
<evidence type="ECO:0000256" key="4">
    <source>
        <dbReference type="ARBA" id="ARBA00022538"/>
    </source>
</evidence>
<dbReference type="PANTHER" id="PTHR31462">
    <property type="entry name" value="ENDOSOMAL/LYSOSOMAL POTASSIUM CHANNEL TMEM175"/>
    <property type="match status" value="1"/>
</dbReference>
<proteinExistence type="inferred from homology"/>
<dbReference type="GO" id="GO:0016020">
    <property type="term" value="C:membrane"/>
    <property type="evidence" value="ECO:0007669"/>
    <property type="project" value="UniProtKB-SubCell"/>
</dbReference>
<evidence type="ECO:0000256" key="7">
    <source>
        <dbReference type="ARBA" id="ARBA00022958"/>
    </source>
</evidence>
<keyword evidence="6" id="KW-0631">Potassium channel</keyword>
<evidence type="ECO:0000256" key="2">
    <source>
        <dbReference type="ARBA" id="ARBA00006920"/>
    </source>
</evidence>
<comment type="subcellular location">
    <subcellularLocation>
        <location evidence="1">Membrane</location>
        <topology evidence="1">Multi-pass membrane protein</topology>
    </subcellularLocation>
</comment>
<gene>
    <name evidence="14" type="ORF">Pth03_33610</name>
</gene>
<evidence type="ECO:0000256" key="6">
    <source>
        <dbReference type="ARBA" id="ARBA00022826"/>
    </source>
</evidence>
<feature type="transmembrane region" description="Helical" evidence="13">
    <location>
        <begin position="59"/>
        <end position="81"/>
    </location>
</feature>
<comment type="catalytic activity">
    <reaction evidence="12">
        <text>K(+)(in) = K(+)(out)</text>
        <dbReference type="Rhea" id="RHEA:29463"/>
        <dbReference type="ChEBI" id="CHEBI:29103"/>
    </reaction>
</comment>
<dbReference type="RefSeq" id="WP_203945178.1">
    <property type="nucleotide sequence ID" value="NZ_BOOR01000022.1"/>
</dbReference>
<organism evidence="14 15">
    <name type="scientific">Planotetraspora thailandica</name>
    <dbReference type="NCBI Taxonomy" id="487172"/>
    <lineage>
        <taxon>Bacteria</taxon>
        <taxon>Bacillati</taxon>
        <taxon>Actinomycetota</taxon>
        <taxon>Actinomycetes</taxon>
        <taxon>Streptosporangiales</taxon>
        <taxon>Streptosporangiaceae</taxon>
        <taxon>Planotetraspora</taxon>
    </lineage>
</organism>
<dbReference type="InterPro" id="IPR010617">
    <property type="entry name" value="TMEM175-like"/>
</dbReference>
<sequence>MTESHDVTPVPPGLTHERVSMFSDAVFAIAMTLLVIELPRPENGAVPDDPDRLAMARELWHFLAQNNGTFLAFIIAFLMLWATWRQHHRLFDQITRMTSPMVSIHIPLLVLVVLLPYPTALIGESMLNPLTVTLFAGTEAGLLFCSAALNIAVVRGGVAKPGADLLALRVTAAMLIAVGAFWTLTAALTWVMDNVAYLWLLTPFIVTGATRTARRILAKPAA</sequence>
<name>A0A8J3V3P0_9ACTN</name>
<keyword evidence="8 13" id="KW-1133">Transmembrane helix</keyword>
<evidence type="ECO:0000256" key="10">
    <source>
        <dbReference type="ARBA" id="ARBA00023136"/>
    </source>
</evidence>
<keyword evidence="7" id="KW-0630">Potassium</keyword>
<keyword evidence="9" id="KW-0406">Ion transport</keyword>
<evidence type="ECO:0000256" key="13">
    <source>
        <dbReference type="SAM" id="Phobius"/>
    </source>
</evidence>
<accession>A0A8J3V3P0</accession>
<evidence type="ECO:0000256" key="1">
    <source>
        <dbReference type="ARBA" id="ARBA00004141"/>
    </source>
</evidence>
<evidence type="ECO:0008006" key="16">
    <source>
        <dbReference type="Google" id="ProtNLM"/>
    </source>
</evidence>
<feature type="transmembrane region" description="Helical" evidence="13">
    <location>
        <begin position="196"/>
        <end position="213"/>
    </location>
</feature>
<keyword evidence="10 13" id="KW-0472">Membrane</keyword>
<dbReference type="GO" id="GO:0015252">
    <property type="term" value="F:proton channel activity"/>
    <property type="evidence" value="ECO:0007669"/>
    <property type="project" value="InterPro"/>
</dbReference>
<evidence type="ECO:0000256" key="11">
    <source>
        <dbReference type="ARBA" id="ARBA00023303"/>
    </source>
</evidence>
<dbReference type="EMBL" id="BOOR01000022">
    <property type="protein sequence ID" value="GII54972.1"/>
    <property type="molecule type" value="Genomic_DNA"/>
</dbReference>
<feature type="transmembrane region" description="Helical" evidence="13">
    <location>
        <begin position="166"/>
        <end position="190"/>
    </location>
</feature>
<dbReference type="Proteomes" id="UP000605992">
    <property type="component" value="Unassembled WGS sequence"/>
</dbReference>
<keyword evidence="11" id="KW-0407">Ion channel</keyword>
<evidence type="ECO:0000313" key="14">
    <source>
        <dbReference type="EMBL" id="GII54972.1"/>
    </source>
</evidence>
<feature type="transmembrane region" description="Helical" evidence="13">
    <location>
        <begin position="134"/>
        <end position="154"/>
    </location>
</feature>
<evidence type="ECO:0000256" key="3">
    <source>
        <dbReference type="ARBA" id="ARBA00022448"/>
    </source>
</evidence>
<feature type="transmembrane region" description="Helical" evidence="13">
    <location>
        <begin position="102"/>
        <end position="122"/>
    </location>
</feature>
<keyword evidence="4" id="KW-0633">Potassium transport</keyword>
<protein>
    <recommendedName>
        <fullName evidence="16">DUF1211 domain-containing membrane protein</fullName>
    </recommendedName>
</protein>
<reference evidence="14" key="1">
    <citation type="submission" date="2021-01" db="EMBL/GenBank/DDBJ databases">
        <title>Whole genome shotgun sequence of Planotetraspora thailandica NBRC 104271.</title>
        <authorList>
            <person name="Komaki H."/>
            <person name="Tamura T."/>
        </authorList>
    </citation>
    <scope>NUCLEOTIDE SEQUENCE</scope>
    <source>
        <strain evidence="14">NBRC 104271</strain>
    </source>
</reference>
<dbReference type="PANTHER" id="PTHR31462:SF5">
    <property type="entry name" value="ENDOSOMAL_LYSOSOMAL PROTON CHANNEL TMEM175"/>
    <property type="match status" value="1"/>
</dbReference>
<keyword evidence="5 13" id="KW-0812">Transmembrane</keyword>
<evidence type="ECO:0000313" key="15">
    <source>
        <dbReference type="Proteomes" id="UP000605992"/>
    </source>
</evidence>
<evidence type="ECO:0000256" key="12">
    <source>
        <dbReference type="ARBA" id="ARBA00034430"/>
    </source>
</evidence>
<keyword evidence="15" id="KW-1185">Reference proteome</keyword>